<gene>
    <name evidence="1" type="ORF">E6W99_20855</name>
</gene>
<dbReference type="OrthoDB" id="2933876at2"/>
<proteinExistence type="predicted"/>
<name>A0A4S4BR07_9BACI</name>
<accession>A0A4S4BR07</accession>
<keyword evidence="2" id="KW-1185">Reference proteome</keyword>
<dbReference type="RefSeq" id="WP_136357452.1">
    <property type="nucleotide sequence ID" value="NZ_SSNT01000018.1"/>
</dbReference>
<evidence type="ECO:0000313" key="1">
    <source>
        <dbReference type="EMBL" id="THF76854.1"/>
    </source>
</evidence>
<dbReference type="EMBL" id="SSNT01000018">
    <property type="protein sequence ID" value="THF76854.1"/>
    <property type="molecule type" value="Genomic_DNA"/>
</dbReference>
<protein>
    <submittedName>
        <fullName evidence="1">DUF2187 domain-containing protein</fullName>
    </submittedName>
</protein>
<dbReference type="AlphaFoldDB" id="A0A4S4BR07"/>
<dbReference type="Pfam" id="PF09953">
    <property type="entry name" value="DUF2187"/>
    <property type="match status" value="1"/>
</dbReference>
<organism evidence="1 2">
    <name type="scientific">Metabacillus sediminilitoris</name>
    <dbReference type="NCBI Taxonomy" id="2567941"/>
    <lineage>
        <taxon>Bacteria</taxon>
        <taxon>Bacillati</taxon>
        <taxon>Bacillota</taxon>
        <taxon>Bacilli</taxon>
        <taxon>Bacillales</taxon>
        <taxon>Bacillaceae</taxon>
        <taxon>Metabacillus</taxon>
    </lineage>
</organism>
<dbReference type="InterPro" id="IPR018690">
    <property type="entry name" value="DUF2187"/>
</dbReference>
<reference evidence="1 2" key="1">
    <citation type="submission" date="2019-04" db="EMBL/GenBank/DDBJ databases">
        <title>Bacillus sediminilitoris sp. nov., isolated from a tidal flat sediment on the East China Sea.</title>
        <authorList>
            <person name="Wei Y."/>
            <person name="Mao H."/>
            <person name="Fang J."/>
        </authorList>
    </citation>
    <scope>NUCLEOTIDE SEQUENCE [LARGE SCALE GENOMIC DNA]</scope>
    <source>
        <strain evidence="1 2">DSL-17</strain>
    </source>
</reference>
<sequence length="73" mass="8235">MADSKAKEGDKILFERNSMLIMGEVCKVREESVIVTISKSDAEELKIDTPLTVVSHKNYQIMKSEEGVNVYDN</sequence>
<comment type="caution">
    <text evidence="1">The sequence shown here is derived from an EMBL/GenBank/DDBJ whole genome shotgun (WGS) entry which is preliminary data.</text>
</comment>
<dbReference type="Proteomes" id="UP000310334">
    <property type="component" value="Unassembled WGS sequence"/>
</dbReference>
<evidence type="ECO:0000313" key="2">
    <source>
        <dbReference type="Proteomes" id="UP000310334"/>
    </source>
</evidence>